<dbReference type="EMBL" id="JACEFB010000001">
    <property type="protein sequence ID" value="MBA2224619.1"/>
    <property type="molecule type" value="Genomic_DNA"/>
</dbReference>
<dbReference type="Pfam" id="PF00873">
    <property type="entry name" value="ACR_tran"/>
    <property type="match status" value="2"/>
</dbReference>
<dbReference type="Proteomes" id="UP000542342">
    <property type="component" value="Unassembled WGS sequence"/>
</dbReference>
<dbReference type="SUPFAM" id="SSF82714">
    <property type="entry name" value="Multidrug efflux transporter AcrB TolC docking domain, DN and DC subdomains"/>
    <property type="match status" value="2"/>
</dbReference>
<feature type="transmembrane region" description="Helical" evidence="2">
    <location>
        <begin position="487"/>
        <end position="508"/>
    </location>
</feature>
<keyword evidence="2" id="KW-0812">Transmembrane</keyword>
<feature type="transmembrane region" description="Helical" evidence="2">
    <location>
        <begin position="1343"/>
        <end position="1363"/>
    </location>
</feature>
<feature type="transmembrane region" description="Helical" evidence="2">
    <location>
        <begin position="888"/>
        <end position="908"/>
    </location>
</feature>
<accession>A0A7V9AA75</accession>
<evidence type="ECO:0000313" key="4">
    <source>
        <dbReference type="Proteomes" id="UP000542342"/>
    </source>
</evidence>
<feature type="region of interest" description="Disordered" evidence="1">
    <location>
        <begin position="1188"/>
        <end position="1225"/>
    </location>
</feature>
<dbReference type="Gene3D" id="3.30.70.1440">
    <property type="entry name" value="Multidrug efflux transporter AcrB pore domain"/>
    <property type="match status" value="2"/>
</dbReference>
<feature type="transmembrane region" description="Helical" evidence="2">
    <location>
        <begin position="598"/>
        <end position="615"/>
    </location>
</feature>
<dbReference type="Gene3D" id="3.30.70.1430">
    <property type="entry name" value="Multidrug efflux transporter AcrB pore domain"/>
    <property type="match status" value="3"/>
</dbReference>
<evidence type="ECO:0000256" key="1">
    <source>
        <dbReference type="SAM" id="MobiDB-lite"/>
    </source>
</evidence>
<reference evidence="3 4" key="1">
    <citation type="submission" date="2020-07" db="EMBL/GenBank/DDBJ databases">
        <title>Thermogemmata thermophila gen. nov., sp. nov., a novel moderate thermophilic planctomycete from a Kamchatka hot spring.</title>
        <authorList>
            <person name="Elcheninov A.G."/>
            <person name="Podosokorskaya O.A."/>
            <person name="Kovaleva O.L."/>
            <person name="Novikov A."/>
            <person name="Bonch-Osmolovskaya E.A."/>
            <person name="Toshchakov S.V."/>
            <person name="Kublanov I.V."/>
        </authorList>
    </citation>
    <scope>NUCLEOTIDE SEQUENCE [LARGE SCALE GENOMIC DNA]</scope>
    <source>
        <strain evidence="3 4">2918</strain>
    </source>
</reference>
<dbReference type="Gene3D" id="1.20.1640.10">
    <property type="entry name" value="Multidrug efflux transporter AcrB transmembrane domain"/>
    <property type="match status" value="4"/>
</dbReference>
<dbReference type="GO" id="GO:0005886">
    <property type="term" value="C:plasma membrane"/>
    <property type="evidence" value="ECO:0007669"/>
    <property type="project" value="TreeGrafter"/>
</dbReference>
<feature type="region of interest" description="Disordered" evidence="1">
    <location>
        <begin position="1521"/>
        <end position="1543"/>
    </location>
</feature>
<gene>
    <name evidence="3" type="ORF">H0921_00410</name>
</gene>
<dbReference type="PRINTS" id="PR00702">
    <property type="entry name" value="ACRIFLAVINRP"/>
</dbReference>
<evidence type="ECO:0000256" key="2">
    <source>
        <dbReference type="SAM" id="Phobius"/>
    </source>
</evidence>
<dbReference type="InterPro" id="IPR001036">
    <property type="entry name" value="Acrflvin-R"/>
</dbReference>
<feature type="transmembrane region" description="Helical" evidence="2">
    <location>
        <begin position="863"/>
        <end position="881"/>
    </location>
</feature>
<dbReference type="SUPFAM" id="SSF82693">
    <property type="entry name" value="Multidrug efflux transporter AcrB pore domain, PN1, PN2, PC1 and PC2 subdomains"/>
    <property type="match status" value="1"/>
</dbReference>
<dbReference type="Gene3D" id="3.30.70.1320">
    <property type="entry name" value="Multidrug efflux transporter AcrB pore domain like"/>
    <property type="match status" value="1"/>
</dbReference>
<dbReference type="GO" id="GO:0042910">
    <property type="term" value="F:xenobiotic transmembrane transporter activity"/>
    <property type="evidence" value="ECO:0007669"/>
    <property type="project" value="TreeGrafter"/>
</dbReference>
<name>A0A7V9AA75_9BACT</name>
<feature type="transmembrane region" description="Helical" evidence="2">
    <location>
        <begin position="12"/>
        <end position="32"/>
    </location>
</feature>
<feature type="transmembrane region" description="Helical" evidence="2">
    <location>
        <begin position="541"/>
        <end position="565"/>
    </location>
</feature>
<feature type="transmembrane region" description="Helical" evidence="2">
    <location>
        <begin position="1465"/>
        <end position="1490"/>
    </location>
</feature>
<sequence>MIERIIEYSIRNRWVVLAIAAVLTVLAIYAVLDTPMDAIPDLSENQLIVFTDWPGRSPQEIEDQITYPLSLKLQGLAGIRTVRSTSEFNFSMITLIFEDGIDYYFARTRVLEKLAEVSGSNLLPPGVTPRLAPDATAVGQIYWYTVEVDPAQPLEAGRLWALNRFYIVPQLNSVSGVAEVAPVGGAPLEYQLHVHPEALRAYGITLDTVVQAVARSNQATGGGVIQKNAAEYVVRGVGWIRDQRDLENTVVQTINGVPIYVRQIATVSLGIQYRRSVFEKDGNEVVGGVVLMRHGENPLAVTRRIQAKIRELQPGLPPGIRIVPAYERTRLIHGAIETLTRVLWHEMLIAALAILLILMHVRSAFVICVTLPLSVLFSFLMLWLLRHLKILDVQANIMSLAGITISIGVLVDQAIVMTENATQRLTEHFGHKPVRGDIIPYVLPACRLVGRPIFFAVLIMLLSFLPVFLLGGREGKYFYPLAVTKSLAMVGVAILSVTVVPALIPIFLKGRLRREQDSPIVRSFIAIYKPFLRWALPRRNLVMWLFAALLLLAAGLFPIQALLGYGASESAWRACFLGIFAVVTGLTVLFIHGWFWQLLALVSLTGLALASYSIPPKHRIGVEFMPPLDEGSLMDMPVTVPRVGITQAIDDLKHRNALIRSFPEVESVIGKVGRAETPTDPAPLDMVETFINFRPRQWWPRRVLAFDDAARQTASTLQVLENQGFLVRPSHEEDRNELINVATQKALERFDEIQRERASQLYQDWERQLAPQLTHWLVSEAIRRWDHAGRLQWPEGSSPQKFIDTWTAQLAPRYGRWLAKHPLYEDVDRLTHELASTVHQQGIGMEPAVLLAPINPFQQLPHTALWIAGTAGAVLIVMLLLCPWRWWWILGCLTLSGVGIAAVSTGTLTREHQQYLVQQGLRLLGYPPPSWTEQLWYDLQAERHRLWDEAVERFNWELFDLGTAAYTWLALEELVYKGAEIGLIGSAPRRAETERFRQAARDAQLSKPVDPSDTHPFVAIRDELVTSFRQWVFFHPRRGGKDGDLIADEMYRVLQVPGWSNIFTMPIINRIDMLSTGIRTQVGVKVFGPDLETVSRISQQVEAALQPIRGASDVIASPIMGKGYVEITLDRSRAARYGITVDDVLSAIETAVGGRIVTSTVEQRDRFPVRIRFARAAREDETRIRQVLVSPGTMPRGSNPDPSIPSAALPNPSLSPPVSPAGGPDVHAIKPPHAVRRDLLIPLGAVANIRIVDGPAVIRSENGRLVNTVTLNVRQRDLLGFVEEAQRIIAQKVPLPEGVTLVWSGEFEHQLRAAQTLRLVLPLVLLLIVFILYLTYRDVADAALMLLTVPEALAGGVFFLWLFPKILHGWETPPLDFTIAVWVGFIACFGMAAETGIIMLVYLREAIRQRGGLEKISSLEELQQAVIEGAAHRLRPKLLTEGVAIVAIFPMVFATGVGAELLTPMALPVLGGLLIADEVVDIFLPVRFYWIRRNRWLRLQAERAALSTPGPEAHTTLAESLPLSPALPPTEDNRYSLVAPPSP</sequence>
<feature type="transmembrane region" description="Helical" evidence="2">
    <location>
        <begin position="365"/>
        <end position="385"/>
    </location>
</feature>
<dbReference type="Gene3D" id="3.30.2090.10">
    <property type="entry name" value="Multidrug efflux transporter AcrB TolC docking domain, DN and DC subdomains"/>
    <property type="match status" value="3"/>
</dbReference>
<proteinExistence type="predicted"/>
<feature type="transmembrane region" description="Helical" evidence="2">
    <location>
        <begin position="1379"/>
        <end position="1403"/>
    </location>
</feature>
<organism evidence="3 4">
    <name type="scientific">Thermogemmata fonticola</name>
    <dbReference type="NCBI Taxonomy" id="2755323"/>
    <lineage>
        <taxon>Bacteria</taxon>
        <taxon>Pseudomonadati</taxon>
        <taxon>Planctomycetota</taxon>
        <taxon>Planctomycetia</taxon>
        <taxon>Gemmatales</taxon>
        <taxon>Gemmataceae</taxon>
        <taxon>Thermogemmata</taxon>
    </lineage>
</organism>
<comment type="caution">
    <text evidence="3">The sequence shown here is derived from an EMBL/GenBank/DDBJ whole genome shotgun (WGS) entry which is preliminary data.</text>
</comment>
<feature type="transmembrane region" description="Helical" evidence="2">
    <location>
        <begin position="453"/>
        <end position="472"/>
    </location>
</feature>
<dbReference type="SUPFAM" id="SSF82866">
    <property type="entry name" value="Multidrug efflux transporter AcrB transmembrane domain"/>
    <property type="match status" value="2"/>
</dbReference>
<feature type="transmembrane region" description="Helical" evidence="2">
    <location>
        <begin position="1438"/>
        <end position="1459"/>
    </location>
</feature>
<dbReference type="PANTHER" id="PTHR32063">
    <property type="match status" value="1"/>
</dbReference>
<keyword evidence="2" id="KW-0472">Membrane</keyword>
<dbReference type="InterPro" id="IPR027463">
    <property type="entry name" value="AcrB_DN_DC_subdom"/>
</dbReference>
<feature type="transmembrane region" description="Helical" evidence="2">
    <location>
        <begin position="397"/>
        <end position="416"/>
    </location>
</feature>
<feature type="transmembrane region" description="Helical" evidence="2">
    <location>
        <begin position="1319"/>
        <end position="1336"/>
    </location>
</feature>
<keyword evidence="2" id="KW-1133">Transmembrane helix</keyword>
<keyword evidence="4" id="KW-1185">Reference proteome</keyword>
<feature type="transmembrane region" description="Helical" evidence="2">
    <location>
        <begin position="342"/>
        <end position="358"/>
    </location>
</feature>
<feature type="transmembrane region" description="Helical" evidence="2">
    <location>
        <begin position="571"/>
        <end position="591"/>
    </location>
</feature>
<protein>
    <submittedName>
        <fullName evidence="3">Efflux RND transporter permease subunit</fullName>
    </submittedName>
</protein>
<dbReference type="PANTHER" id="PTHR32063:SF19">
    <property type="entry name" value="CATION EFFLUX SYSTEM PROTEIN CUSA"/>
    <property type="match status" value="1"/>
</dbReference>
<dbReference type="RefSeq" id="WP_194536058.1">
    <property type="nucleotide sequence ID" value="NZ_JACEFB010000001.1"/>
</dbReference>
<evidence type="ECO:0000313" key="3">
    <source>
        <dbReference type="EMBL" id="MBA2224619.1"/>
    </source>
</evidence>